<evidence type="ECO:0000256" key="2">
    <source>
        <dbReference type="ARBA" id="ARBA00009761"/>
    </source>
</evidence>
<dbReference type="GO" id="GO:0031981">
    <property type="term" value="C:nuclear lumen"/>
    <property type="evidence" value="ECO:0007669"/>
    <property type="project" value="UniProtKB-ARBA"/>
</dbReference>
<dbReference type="GO" id="GO:0006281">
    <property type="term" value="P:DNA repair"/>
    <property type="evidence" value="ECO:0007669"/>
    <property type="project" value="InterPro"/>
</dbReference>
<evidence type="ECO:0000256" key="1">
    <source>
        <dbReference type="ARBA" id="ARBA00004123"/>
    </source>
</evidence>
<protein>
    <recommendedName>
        <fullName evidence="5">Replication protein A 14 kDa subunit</fullName>
    </recommendedName>
</protein>
<evidence type="ECO:0000256" key="3">
    <source>
        <dbReference type="ARBA" id="ARBA00023242"/>
    </source>
</evidence>
<comment type="subcellular location">
    <subcellularLocation>
        <location evidence="1">Nucleus</location>
    </subcellularLocation>
</comment>
<dbReference type="AlphaFoldDB" id="A0A7R9WU07"/>
<accession>A0A7R9WU07</accession>
<sequence>MADGVYPRVDKAMLETGQYTESLVSLVGTVAAGGTKEQVQLNASDGAAVFLDTTQVETPLCEVAPEMVLEIIGHVQADGSVMAFVSRELGTDMDLVVYNKMIKLQMDPAYAACFVAST</sequence>
<keyword evidence="3" id="KW-0539">Nucleus</keyword>
<evidence type="ECO:0008006" key="5">
    <source>
        <dbReference type="Google" id="ProtNLM"/>
    </source>
</evidence>
<reference evidence="4" key="1">
    <citation type="submission" date="2021-01" db="EMBL/GenBank/DDBJ databases">
        <authorList>
            <person name="Corre E."/>
            <person name="Pelletier E."/>
            <person name="Niang G."/>
            <person name="Scheremetjew M."/>
            <person name="Finn R."/>
            <person name="Kale V."/>
            <person name="Holt S."/>
            <person name="Cochrane G."/>
            <person name="Meng A."/>
            <person name="Brown T."/>
            <person name="Cohen L."/>
        </authorList>
    </citation>
    <scope>NUCLEOTIDE SEQUENCE</scope>
    <source>
        <strain evidence="4">CCMP3328</strain>
    </source>
</reference>
<dbReference type="Pfam" id="PF08661">
    <property type="entry name" value="Rep_fac-A_3"/>
    <property type="match status" value="1"/>
</dbReference>
<evidence type="ECO:0000313" key="4">
    <source>
        <dbReference type="EMBL" id="CAD8334569.1"/>
    </source>
</evidence>
<proteinExistence type="inferred from homology"/>
<organism evidence="4">
    <name type="scientific">Craspedostauros australis</name>
    <dbReference type="NCBI Taxonomy" id="1486917"/>
    <lineage>
        <taxon>Eukaryota</taxon>
        <taxon>Sar</taxon>
        <taxon>Stramenopiles</taxon>
        <taxon>Ochrophyta</taxon>
        <taxon>Bacillariophyta</taxon>
        <taxon>Bacillariophyceae</taxon>
        <taxon>Bacillariophycidae</taxon>
        <taxon>Naviculales</taxon>
        <taxon>Naviculaceae</taxon>
        <taxon>Craspedostauros</taxon>
    </lineage>
</organism>
<dbReference type="Gene3D" id="2.40.50.140">
    <property type="entry name" value="Nucleic acid-binding proteins"/>
    <property type="match status" value="1"/>
</dbReference>
<name>A0A7R9WU07_9STRA</name>
<gene>
    <name evidence="4" type="ORF">CAUS1442_LOCUS6674</name>
</gene>
<dbReference type="GO" id="GO:0006310">
    <property type="term" value="P:DNA recombination"/>
    <property type="evidence" value="ECO:0007669"/>
    <property type="project" value="InterPro"/>
</dbReference>
<dbReference type="GO" id="GO:0006260">
    <property type="term" value="P:DNA replication"/>
    <property type="evidence" value="ECO:0007669"/>
    <property type="project" value="InterPro"/>
</dbReference>
<dbReference type="EMBL" id="HBEF01010603">
    <property type="protein sequence ID" value="CAD8334569.1"/>
    <property type="molecule type" value="Transcribed_RNA"/>
</dbReference>
<dbReference type="InterPro" id="IPR013970">
    <property type="entry name" value="Rfa2"/>
</dbReference>
<dbReference type="InterPro" id="IPR012340">
    <property type="entry name" value="NA-bd_OB-fold"/>
</dbReference>
<dbReference type="GO" id="GO:0003677">
    <property type="term" value="F:DNA binding"/>
    <property type="evidence" value="ECO:0007669"/>
    <property type="project" value="InterPro"/>
</dbReference>
<comment type="similarity">
    <text evidence="2">Belongs to the replication factor A protein 3 family.</text>
</comment>